<dbReference type="EMBL" id="CP001014">
    <property type="protein sequence ID" value="ACB39163.1"/>
    <property type="molecule type" value="Genomic_DNA"/>
</dbReference>
<gene>
    <name evidence="1" type="ordered locus">Tneu_0208</name>
</gene>
<evidence type="ECO:0000313" key="2">
    <source>
        <dbReference type="Proteomes" id="UP000001694"/>
    </source>
</evidence>
<name>B1YAT4_PYRNV</name>
<organism evidence="1 2">
    <name type="scientific">Pyrobaculum neutrophilum (strain DSM 2338 / JCM 9278 / NBRC 100436 / V24Sta)</name>
    <name type="common">Thermoproteus neutrophilus</name>
    <dbReference type="NCBI Taxonomy" id="444157"/>
    <lineage>
        <taxon>Archaea</taxon>
        <taxon>Thermoproteota</taxon>
        <taxon>Thermoprotei</taxon>
        <taxon>Thermoproteales</taxon>
        <taxon>Thermoproteaceae</taxon>
        <taxon>Pyrobaculum</taxon>
    </lineage>
</organism>
<proteinExistence type="predicted"/>
<dbReference type="RefSeq" id="WP_012349584.1">
    <property type="nucleotide sequence ID" value="NC_010525.1"/>
</dbReference>
<evidence type="ECO:0000313" key="1">
    <source>
        <dbReference type="EMBL" id="ACB39163.1"/>
    </source>
</evidence>
<accession>B1YAT4</accession>
<protein>
    <submittedName>
        <fullName evidence="1">Uncharacterized protein</fullName>
    </submittedName>
</protein>
<dbReference type="GeneID" id="6165005"/>
<sequence>MELLMRCGEELCLRVEKTQTPSFESPGGALTICVKPDAFAHWLELAQAMYYAYHWRGPARNPNISALMFLSRRDQIREALTISAASGEAVCATLGPKEALEQTRQGEPHYPEGPFDPWKITKFALDLVT</sequence>
<dbReference type="eggNOG" id="arCOG02197">
    <property type="taxonomic scope" value="Archaea"/>
</dbReference>
<dbReference type="InterPro" id="IPR036504">
    <property type="entry name" value="CGI121/TPRKB_sf"/>
</dbReference>
<reference evidence="1" key="1">
    <citation type="submission" date="2008-03" db="EMBL/GenBank/DDBJ databases">
        <title>Complete sequence of Thermoproteus neutrophilus V24Sta.</title>
        <authorList>
            <consortium name="US DOE Joint Genome Institute"/>
            <person name="Copeland A."/>
            <person name="Lucas S."/>
            <person name="Lapidus A."/>
            <person name="Glavina del Rio T."/>
            <person name="Dalin E."/>
            <person name="Tice H."/>
            <person name="Bruce D."/>
            <person name="Goodwin L."/>
            <person name="Pitluck S."/>
            <person name="Sims D."/>
            <person name="Brettin T."/>
            <person name="Detter J.C."/>
            <person name="Han C."/>
            <person name="Kuske C.R."/>
            <person name="Schmutz J."/>
            <person name="Larimer F."/>
            <person name="Land M."/>
            <person name="Hauser L."/>
            <person name="Kyrpides N."/>
            <person name="Mikhailova N."/>
            <person name="Biddle J.F."/>
            <person name="Zhang Z."/>
            <person name="Fitz-Gibbon S.T."/>
            <person name="Lowe T.M."/>
            <person name="Saltikov C."/>
            <person name="House C.H."/>
            <person name="Richardson P."/>
        </authorList>
    </citation>
    <scope>NUCLEOTIDE SEQUENCE [LARGE SCALE GENOMIC DNA]</scope>
    <source>
        <strain evidence="1">V24Sta</strain>
    </source>
</reference>
<keyword evidence="2" id="KW-1185">Reference proteome</keyword>
<dbReference type="STRING" id="444157.Tneu_0208"/>
<dbReference type="Gene3D" id="3.30.2380.10">
    <property type="entry name" value="CGI121/TPRKB"/>
    <property type="match status" value="1"/>
</dbReference>
<dbReference type="KEGG" id="tne:Tneu_0208"/>
<dbReference type="Proteomes" id="UP000001694">
    <property type="component" value="Chromosome"/>
</dbReference>
<dbReference type="AlphaFoldDB" id="B1YAT4"/>
<dbReference type="HOGENOM" id="CLU_1902013_0_0_2"/>